<evidence type="ECO:0000313" key="1">
    <source>
        <dbReference type="EMBL" id="MBE9220265.1"/>
    </source>
</evidence>
<keyword evidence="1" id="KW-0436">Ligase</keyword>
<proteinExistence type="predicted"/>
<evidence type="ECO:0000313" key="2">
    <source>
        <dbReference type="Proteomes" id="UP000597867"/>
    </source>
</evidence>
<keyword evidence="2" id="KW-1185">Reference proteome</keyword>
<name>A0ACC5Q4M4_DOLFA</name>
<protein>
    <submittedName>
        <fullName evidence="1">Aspartate--tRNA ligase</fullName>
        <ecNumber evidence="1">6.1.1.12</ecNumber>
    </submittedName>
</protein>
<organism evidence="1 2">
    <name type="scientific">Dolichospermum flos-aquae LEGE 04289</name>
    <dbReference type="NCBI Taxonomy" id="1828708"/>
    <lineage>
        <taxon>Bacteria</taxon>
        <taxon>Bacillati</taxon>
        <taxon>Cyanobacteriota</taxon>
        <taxon>Cyanophyceae</taxon>
        <taxon>Nostocales</taxon>
        <taxon>Aphanizomenonaceae</taxon>
        <taxon>Dolichospermum</taxon>
    </lineage>
</organism>
<accession>A0ACC5Q4M4</accession>
<dbReference type="Proteomes" id="UP000597867">
    <property type="component" value="Unassembled WGS sequence"/>
</dbReference>
<gene>
    <name evidence="1" type="primary">aspS</name>
    <name evidence="1" type="ORF">IQ222_16030</name>
</gene>
<comment type="caution">
    <text evidence="1">The sequence shown here is derived from an EMBL/GenBank/DDBJ whole genome shotgun (WGS) entry which is preliminary data.</text>
</comment>
<dbReference type="EMBL" id="JADEWF010000061">
    <property type="protein sequence ID" value="MBE9220265.1"/>
    <property type="molecule type" value="Genomic_DNA"/>
</dbReference>
<dbReference type="EC" id="6.1.1.12" evidence="1"/>
<reference evidence="1" key="1">
    <citation type="submission" date="2020-10" db="EMBL/GenBank/DDBJ databases">
        <authorList>
            <person name="Castelo-Branco R."/>
            <person name="Eusebio N."/>
            <person name="Adriana R."/>
            <person name="Vieira A."/>
            <person name="Brugerolle De Fraissinette N."/>
            <person name="Rezende De Castro R."/>
            <person name="Schneider M.P."/>
            <person name="Vasconcelos V."/>
            <person name="Leao P.N."/>
        </authorList>
    </citation>
    <scope>NUCLEOTIDE SEQUENCE</scope>
    <source>
        <strain evidence="1">LEGE 04289</strain>
    </source>
</reference>
<sequence length="638" mass="73037">MRTHYCGELRKEHIGETVTLYGWVDRRRDHGGVIFLDLRDRSGIVQIVSDPQRTPTNEETKSYAEHFWKKKGSPQNQDEQNRKEDWDKGQSLLKEMRVLAYQQFEKLRNEYVVAIIGTVTQRPPESLNPRLPTGEVEIYADKIELLNAVRKQLPFQVSTADTETVREDLRLKYRYLDLRRERMAQNMQLRHQVIKAMRRYLEDLEGFIEVETPVLTRSTPEGARDYILPSRVNEGEWFALPQSPQLFKQLLMVSGMDRYYQIARCFRDEDLRADRQPEFTQLDMEMSFMSEDEIIELNEKLVCHIFKTVKGIDLSRPFPRLPYAEAMNRYGSDKPDTRYGLELVDVSDVLKDSGFKVFREAISNGGIVKILPIPHGNDAISNVRIKPGGDIFREAAEAGAKGLAYIRVRENGELDTIGAIKDNLTPEQKQEILTRTGAKAGHLLLFAAADTTTVNKTLDRIRQFVAREFKLIAKDKINLLWITEFPMFEWNADEKRLEALHHPFTAPHPEDISDLKTARAQAYDLVLNGFEVGGGSLRIYQREVQEQVFSAIGLSTEEAQSKFGFLLEAFEYGTPPHGGIAYGVDRLVMLLSGEESIRDVIAFPKTQQARCLLTDAPGNVDAKQLKELHVASTFKPKV</sequence>